<feature type="chain" id="PRO_5041967228" evidence="6">
    <location>
        <begin position="24"/>
        <end position="187"/>
    </location>
</feature>
<feature type="signal peptide" evidence="6">
    <location>
        <begin position="1"/>
        <end position="23"/>
    </location>
</feature>
<evidence type="ECO:0000256" key="2">
    <source>
        <dbReference type="ARBA" id="ARBA00022692"/>
    </source>
</evidence>
<evidence type="ECO:0000256" key="1">
    <source>
        <dbReference type="ARBA" id="ARBA00004141"/>
    </source>
</evidence>
<evidence type="ECO:0000256" key="5">
    <source>
        <dbReference type="SAM" id="Phobius"/>
    </source>
</evidence>
<reference evidence="7" key="1">
    <citation type="journal article" date="2023" name="Mol. Biol. Evol.">
        <title>Third-Generation Sequencing Reveals the Adaptive Role of the Epigenome in Three Deep-Sea Polychaetes.</title>
        <authorList>
            <person name="Perez M."/>
            <person name="Aroh O."/>
            <person name="Sun Y."/>
            <person name="Lan Y."/>
            <person name="Juniper S.K."/>
            <person name="Young C.R."/>
            <person name="Angers B."/>
            <person name="Qian P.Y."/>
        </authorList>
    </citation>
    <scope>NUCLEOTIDE SEQUENCE</scope>
    <source>
        <strain evidence="7">R07B-5</strain>
    </source>
</reference>
<dbReference type="PANTHER" id="PTHR21284">
    <property type="entry name" value="EG:80H7.2 PROTEIN"/>
    <property type="match status" value="1"/>
</dbReference>
<accession>A0AAD9KZ04</accession>
<dbReference type="GO" id="GO:0016020">
    <property type="term" value="C:membrane"/>
    <property type="evidence" value="ECO:0007669"/>
    <property type="project" value="UniProtKB-SubCell"/>
</dbReference>
<sequence>MGVKTLPFLVGFVALHLALILDATSMGSPDWLVGRPGENATSNSSVTKGLWALCWNDDCDTLNETLQTDSFRATQALFTIGTGSCLVSLVLLYIVVFSTNFKDSLPLTIAWVSAVLVSGFSLLTSIIIYGARMKKDTEDIPTDYDLHLGWGFDVAIAATVMTFITSSASARLCSLQKGEQRGYEDLP</sequence>
<gene>
    <name evidence="7" type="ORF">NP493_466g00005</name>
</gene>
<protein>
    <submittedName>
        <fullName evidence="7">Uncharacterized protein</fullName>
    </submittedName>
</protein>
<feature type="transmembrane region" description="Helical" evidence="5">
    <location>
        <begin position="109"/>
        <end position="130"/>
    </location>
</feature>
<evidence type="ECO:0000256" key="3">
    <source>
        <dbReference type="ARBA" id="ARBA00022989"/>
    </source>
</evidence>
<dbReference type="Pfam" id="PF00822">
    <property type="entry name" value="PMP22_Claudin"/>
    <property type="match status" value="1"/>
</dbReference>
<evidence type="ECO:0000256" key="4">
    <source>
        <dbReference type="ARBA" id="ARBA00023136"/>
    </source>
</evidence>
<name>A0AAD9KZ04_RIDPI</name>
<dbReference type="EMBL" id="JAODUO010000465">
    <property type="protein sequence ID" value="KAK2179912.1"/>
    <property type="molecule type" value="Genomic_DNA"/>
</dbReference>
<dbReference type="PANTHER" id="PTHR21284:SF12">
    <property type="entry name" value="EG:80H7.2 PROTEIN"/>
    <property type="match status" value="1"/>
</dbReference>
<dbReference type="AlphaFoldDB" id="A0AAD9KZ04"/>
<dbReference type="Gene3D" id="1.20.140.150">
    <property type="match status" value="1"/>
</dbReference>
<keyword evidence="3 5" id="KW-1133">Transmembrane helix</keyword>
<keyword evidence="6" id="KW-0732">Signal</keyword>
<evidence type="ECO:0000313" key="8">
    <source>
        <dbReference type="Proteomes" id="UP001209878"/>
    </source>
</evidence>
<keyword evidence="8" id="KW-1185">Reference proteome</keyword>
<comment type="caution">
    <text evidence="7">The sequence shown here is derived from an EMBL/GenBank/DDBJ whole genome shotgun (WGS) entry which is preliminary data.</text>
</comment>
<keyword evidence="2 5" id="KW-0812">Transmembrane</keyword>
<organism evidence="7 8">
    <name type="scientific">Ridgeia piscesae</name>
    <name type="common">Tubeworm</name>
    <dbReference type="NCBI Taxonomy" id="27915"/>
    <lineage>
        <taxon>Eukaryota</taxon>
        <taxon>Metazoa</taxon>
        <taxon>Spiralia</taxon>
        <taxon>Lophotrochozoa</taxon>
        <taxon>Annelida</taxon>
        <taxon>Polychaeta</taxon>
        <taxon>Sedentaria</taxon>
        <taxon>Canalipalpata</taxon>
        <taxon>Sabellida</taxon>
        <taxon>Siboglinidae</taxon>
        <taxon>Ridgeia</taxon>
    </lineage>
</organism>
<dbReference type="InterPro" id="IPR004031">
    <property type="entry name" value="PMP22/EMP/MP20/Claudin"/>
</dbReference>
<dbReference type="Proteomes" id="UP001209878">
    <property type="component" value="Unassembled WGS sequence"/>
</dbReference>
<evidence type="ECO:0000256" key="6">
    <source>
        <dbReference type="SAM" id="SignalP"/>
    </source>
</evidence>
<comment type="subcellular location">
    <subcellularLocation>
        <location evidence="1">Membrane</location>
        <topology evidence="1">Multi-pass membrane protein</topology>
    </subcellularLocation>
</comment>
<proteinExistence type="predicted"/>
<evidence type="ECO:0000313" key="7">
    <source>
        <dbReference type="EMBL" id="KAK2179912.1"/>
    </source>
</evidence>
<feature type="transmembrane region" description="Helical" evidence="5">
    <location>
        <begin position="76"/>
        <end position="97"/>
    </location>
</feature>
<keyword evidence="4 5" id="KW-0472">Membrane</keyword>
<feature type="transmembrane region" description="Helical" evidence="5">
    <location>
        <begin position="150"/>
        <end position="173"/>
    </location>
</feature>